<dbReference type="OrthoDB" id="3251881at2"/>
<gene>
    <name evidence="1" type="ORF">DBX24_01515</name>
</gene>
<proteinExistence type="predicted"/>
<dbReference type="AlphaFoldDB" id="A0A6P1QV33"/>
<reference evidence="1 2" key="1">
    <citation type="submission" date="2018-04" db="EMBL/GenBank/DDBJ databases">
        <title>Characteristic and Complete Genome Sequencing of A Novel Member of Infective Endocarditis Causative Bacteria: Bergeyella cardium QL-PH.</title>
        <authorList>
            <person name="Pan H."/>
            <person name="Sun E."/>
            <person name="Zhang Y."/>
        </authorList>
    </citation>
    <scope>NUCLEOTIDE SEQUENCE [LARGE SCALE GENOMIC DNA]</scope>
    <source>
        <strain evidence="1 2">HPQL</strain>
    </source>
</reference>
<dbReference type="EMBL" id="CP029149">
    <property type="protein sequence ID" value="QHN64661.1"/>
    <property type="molecule type" value="Genomic_DNA"/>
</dbReference>
<accession>A0A6P1QV33</accession>
<keyword evidence="2" id="KW-1185">Reference proteome</keyword>
<dbReference type="RefSeq" id="WP_160223760.1">
    <property type="nucleotide sequence ID" value="NZ_CP029149.1"/>
</dbReference>
<organism evidence="1 2">
    <name type="scientific">Bergeyella cardium</name>
    <dbReference type="NCBI Taxonomy" id="1585976"/>
    <lineage>
        <taxon>Bacteria</taxon>
        <taxon>Pseudomonadati</taxon>
        <taxon>Bacteroidota</taxon>
        <taxon>Flavobacteriia</taxon>
        <taxon>Flavobacteriales</taxon>
        <taxon>Weeksellaceae</taxon>
        <taxon>Bergeyella</taxon>
    </lineage>
</organism>
<evidence type="ECO:0000313" key="2">
    <source>
        <dbReference type="Proteomes" id="UP000464318"/>
    </source>
</evidence>
<protein>
    <submittedName>
        <fullName evidence="1">Lipopolysaccharide biosynthesis protein</fullName>
    </submittedName>
</protein>
<dbReference type="KEGG" id="bcad:DBX24_01515"/>
<sequence>MNMNLKGKKILFLSVSFFQYEKKIAQRLTDFGAEVIFFDERPSNTLIEKGIIRLNKSFIQHKINKYYHSILKNITNQHFDYFLLIKGEAVPDFFLKELINSHPHTKKIYYSFDSFSEYPHLKAHLPYFDEAFSFDPHDAKELHLHFLPLFFIPDYNTQETSQKKEFDLVFIGSAHTDRYIVGEKVRKVIEKNHLNTFFYYYAMNKWVFKLKKLFDPHLKYFDSSKISFHKLSHQQIYSYYRRSTAVLDINKPFQRGLTMRTFEALASGNKLITTNPDIQQYNFYTPQNILVINRENPQIPLSFFQTPFIPLPPELLNTLSLDNWLQTLFSA</sequence>
<name>A0A6P1QV33_9FLAO</name>
<evidence type="ECO:0000313" key="1">
    <source>
        <dbReference type="EMBL" id="QHN64661.1"/>
    </source>
</evidence>
<dbReference type="Proteomes" id="UP000464318">
    <property type="component" value="Chromosome"/>
</dbReference>